<dbReference type="AlphaFoldDB" id="A0AAN9WXW0"/>
<comment type="caution">
    <text evidence="2">The sequence shown here is derived from an EMBL/GenBank/DDBJ whole genome shotgun (WGS) entry which is preliminary data.</text>
</comment>
<dbReference type="Proteomes" id="UP001374584">
    <property type="component" value="Unassembled WGS sequence"/>
</dbReference>
<sequence length="179" mass="20370">MGCSKYLWAFILTIVSFILLCFLLEHISLQNKESDDDYNFSVTKSTVLSFTYNTTTTTFTYNLLLLVRVPNNHVSLDYVNATASYLDHRFASKPDEALVQGFTGLRMHFNGENVVHFTEDQISRLDKNHIAGLYNVTVRIWPSKMMKPGKRIGPAKTVVLCDIQVPHESRVPCGWTTDC</sequence>
<keyword evidence="1" id="KW-0812">Transmembrane</keyword>
<evidence type="ECO:0008006" key="4">
    <source>
        <dbReference type="Google" id="ProtNLM"/>
    </source>
</evidence>
<reference evidence="2 3" key="1">
    <citation type="submission" date="2024-01" db="EMBL/GenBank/DDBJ databases">
        <title>The genomes of 5 underutilized Papilionoideae crops provide insights into root nodulation and disease resistanc.</title>
        <authorList>
            <person name="Jiang F."/>
        </authorList>
    </citation>
    <scope>NUCLEOTIDE SEQUENCE [LARGE SCALE GENOMIC DNA]</scope>
    <source>
        <strain evidence="2">JINMINGXINNONG_FW02</strain>
        <tissue evidence="2">Leaves</tissue>
    </source>
</reference>
<feature type="transmembrane region" description="Helical" evidence="1">
    <location>
        <begin position="6"/>
        <end position="24"/>
    </location>
</feature>
<organism evidence="2 3">
    <name type="scientific">Phaseolus coccineus</name>
    <name type="common">Scarlet runner bean</name>
    <name type="synonym">Phaseolus multiflorus</name>
    <dbReference type="NCBI Taxonomy" id="3886"/>
    <lineage>
        <taxon>Eukaryota</taxon>
        <taxon>Viridiplantae</taxon>
        <taxon>Streptophyta</taxon>
        <taxon>Embryophyta</taxon>
        <taxon>Tracheophyta</taxon>
        <taxon>Spermatophyta</taxon>
        <taxon>Magnoliopsida</taxon>
        <taxon>eudicotyledons</taxon>
        <taxon>Gunneridae</taxon>
        <taxon>Pentapetalae</taxon>
        <taxon>rosids</taxon>
        <taxon>fabids</taxon>
        <taxon>Fabales</taxon>
        <taxon>Fabaceae</taxon>
        <taxon>Papilionoideae</taxon>
        <taxon>50 kb inversion clade</taxon>
        <taxon>NPAAA clade</taxon>
        <taxon>indigoferoid/millettioid clade</taxon>
        <taxon>Phaseoleae</taxon>
        <taxon>Phaseolus</taxon>
    </lineage>
</organism>
<name>A0AAN9WXW0_PHACN</name>
<gene>
    <name evidence="2" type="ORF">VNO80_01905</name>
</gene>
<keyword evidence="1" id="KW-0472">Membrane</keyword>
<dbReference type="EMBL" id="JAYMYR010000001">
    <property type="protein sequence ID" value="KAK7382814.1"/>
    <property type="molecule type" value="Genomic_DNA"/>
</dbReference>
<proteinExistence type="predicted"/>
<accession>A0AAN9WXW0</accession>
<evidence type="ECO:0000313" key="3">
    <source>
        <dbReference type="Proteomes" id="UP001374584"/>
    </source>
</evidence>
<evidence type="ECO:0000256" key="1">
    <source>
        <dbReference type="SAM" id="Phobius"/>
    </source>
</evidence>
<evidence type="ECO:0000313" key="2">
    <source>
        <dbReference type="EMBL" id="KAK7382814.1"/>
    </source>
</evidence>
<keyword evidence="3" id="KW-1185">Reference proteome</keyword>
<keyword evidence="1" id="KW-1133">Transmembrane helix</keyword>
<protein>
    <recommendedName>
        <fullName evidence="4">Late embryogenesis abundant protein LEA-2 subgroup domain-containing protein</fullName>
    </recommendedName>
</protein>